<keyword evidence="6" id="KW-1185">Reference proteome</keyword>
<keyword evidence="4" id="KW-0732">Signal</keyword>
<feature type="chain" id="PRO_5043710187" evidence="4">
    <location>
        <begin position="24"/>
        <end position="670"/>
    </location>
</feature>
<protein>
    <submittedName>
        <fullName evidence="5">Uncharacterized protein</fullName>
    </submittedName>
</protein>
<dbReference type="InterPro" id="IPR013633">
    <property type="entry name" value="NRDE-2"/>
</dbReference>
<dbReference type="InterPro" id="IPR011990">
    <property type="entry name" value="TPR-like_helical_dom_sf"/>
</dbReference>
<name>A0AAW0R2U3_9PEZI</name>
<dbReference type="Pfam" id="PF08424">
    <property type="entry name" value="NRDE-2"/>
    <property type="match status" value="1"/>
</dbReference>
<evidence type="ECO:0000256" key="2">
    <source>
        <dbReference type="ARBA" id="ARBA00009265"/>
    </source>
</evidence>
<comment type="similarity">
    <text evidence="2">Belongs to the NRDE2 family.</text>
</comment>
<dbReference type="Proteomes" id="UP001392437">
    <property type="component" value="Unassembled WGS sequence"/>
</dbReference>
<evidence type="ECO:0000256" key="1">
    <source>
        <dbReference type="ARBA" id="ARBA00004123"/>
    </source>
</evidence>
<feature type="signal peptide" evidence="4">
    <location>
        <begin position="1"/>
        <end position="23"/>
    </location>
</feature>
<sequence>MHVDQALYVQLIVVFTRLTRVVAESGYCELAAASWQAILELHFCRPASIAGETSNSNIMAVPPAFQAFWESEVARIGEDSAKGWASFEINSAEEPPKVKDSDNGATLNTGDPFEAWEAAEQHRASHASIPARTMDEGAENDPYRVVMYTDVEDFLFFVPDDALSLVQELLLSAFLVFHQLPPAPGFGGLRNLLIRDALLDTDGLVHSDINKKQDLIHAPETEGNFNKPLKFPQSHQRISPSTEVLFPVTAWFDYMEPVRAPSNDGQFRLASNVLKQLCHSHGRSDLATYHLALDIYSSKTDGKKTAKTLLKRFPTNIDLYIGYANYGFRTENHDAGSNVISAALRLPNLSPEGKVRLSLAWACMALQVGDLDTSLSRVCLVGQASTHVTTVPASQALILRTQQTLASNFEYSTSQGNDIAASLYAKALVLLQYLTQQGGKEPRGERQGNIESAMANVAKCSDEFKSRGLAANAGHEQLLQLAAQLLYVHINCGPYRPAFLREHMTSFLHFFPDNTMFLSLFAWKETRLSINDRVRALLNTTLTKKHDCATSRVFAIRHEMQSGGNAHSTRAAFEHVLEDDSLACRHNVGIWVSYIRYCRETEELRPKAKEVFYRAVQHCPWSKQVFMEAFGTLVRDLDSSELQSVYSTLYEKGLRVHVDMDEFMEQWKTR</sequence>
<comment type="caution">
    <text evidence="5">The sequence shown here is derived from an EMBL/GenBank/DDBJ whole genome shotgun (WGS) entry which is preliminary data.</text>
</comment>
<accession>A0AAW0R2U3</accession>
<organism evidence="5 6">
    <name type="scientific">Apiospora kogelbergensis</name>
    <dbReference type="NCBI Taxonomy" id="1337665"/>
    <lineage>
        <taxon>Eukaryota</taxon>
        <taxon>Fungi</taxon>
        <taxon>Dikarya</taxon>
        <taxon>Ascomycota</taxon>
        <taxon>Pezizomycotina</taxon>
        <taxon>Sordariomycetes</taxon>
        <taxon>Xylariomycetidae</taxon>
        <taxon>Amphisphaeriales</taxon>
        <taxon>Apiosporaceae</taxon>
        <taxon>Apiospora</taxon>
    </lineage>
</organism>
<gene>
    <name evidence="5" type="ORF">PG999_003203</name>
</gene>
<dbReference type="GO" id="GO:0071013">
    <property type="term" value="C:catalytic step 2 spliceosome"/>
    <property type="evidence" value="ECO:0007669"/>
    <property type="project" value="TreeGrafter"/>
</dbReference>
<evidence type="ECO:0000256" key="4">
    <source>
        <dbReference type="SAM" id="SignalP"/>
    </source>
</evidence>
<dbReference type="PANTHER" id="PTHR13471">
    <property type="entry name" value="TETRATRICOPEPTIDE-LIKE HELICAL"/>
    <property type="match status" value="1"/>
</dbReference>
<dbReference type="AlphaFoldDB" id="A0AAW0R2U3"/>
<dbReference type="GO" id="GO:1902369">
    <property type="term" value="P:negative regulation of RNA catabolic process"/>
    <property type="evidence" value="ECO:0007669"/>
    <property type="project" value="TreeGrafter"/>
</dbReference>
<dbReference type="GO" id="GO:0031048">
    <property type="term" value="P:regulatory ncRNA-mediated heterochromatin formation"/>
    <property type="evidence" value="ECO:0007669"/>
    <property type="project" value="TreeGrafter"/>
</dbReference>
<comment type="subcellular location">
    <subcellularLocation>
        <location evidence="1">Nucleus</location>
    </subcellularLocation>
</comment>
<reference evidence="5 6" key="1">
    <citation type="submission" date="2023-01" db="EMBL/GenBank/DDBJ databases">
        <title>Analysis of 21 Apiospora genomes using comparative genomics revels a genus with tremendous synthesis potential of carbohydrate active enzymes and secondary metabolites.</title>
        <authorList>
            <person name="Sorensen T."/>
        </authorList>
    </citation>
    <scope>NUCLEOTIDE SEQUENCE [LARGE SCALE GENOMIC DNA]</scope>
    <source>
        <strain evidence="5 6">CBS 117206</strain>
    </source>
</reference>
<evidence type="ECO:0000313" key="5">
    <source>
        <dbReference type="EMBL" id="KAK8123285.1"/>
    </source>
</evidence>
<evidence type="ECO:0000313" key="6">
    <source>
        <dbReference type="Proteomes" id="UP001392437"/>
    </source>
</evidence>
<dbReference type="PANTHER" id="PTHR13471:SF0">
    <property type="entry name" value="NUCLEAR EXOSOME REGULATOR NRDE2"/>
    <property type="match status" value="1"/>
</dbReference>
<keyword evidence="3" id="KW-0539">Nucleus</keyword>
<dbReference type="Gene3D" id="1.25.40.10">
    <property type="entry name" value="Tetratricopeptide repeat domain"/>
    <property type="match status" value="1"/>
</dbReference>
<dbReference type="EMBL" id="JAQQWP010000003">
    <property type="protein sequence ID" value="KAK8123285.1"/>
    <property type="molecule type" value="Genomic_DNA"/>
</dbReference>
<evidence type="ECO:0000256" key="3">
    <source>
        <dbReference type="ARBA" id="ARBA00023242"/>
    </source>
</evidence>
<proteinExistence type="inferred from homology"/>